<dbReference type="Gene3D" id="3.30.70.330">
    <property type="match status" value="1"/>
</dbReference>
<dbReference type="SUPFAM" id="SSF54928">
    <property type="entry name" value="RNA-binding domain, RBD"/>
    <property type="match status" value="1"/>
</dbReference>
<protein>
    <submittedName>
        <fullName evidence="4">RRM domain-containing protein</fullName>
    </submittedName>
</protein>
<dbReference type="AlphaFoldDB" id="A0A914UNW9"/>
<name>A0A914UNW9_9BILA</name>
<dbReference type="Pfam" id="PF00076">
    <property type="entry name" value="RRM_1"/>
    <property type="match status" value="1"/>
</dbReference>
<evidence type="ECO:0000313" key="4">
    <source>
        <dbReference type="WBParaSite" id="PSAMB.scaffold11463size3338.g34152.t1"/>
    </source>
</evidence>
<accession>A0A914UNW9</accession>
<evidence type="ECO:0000259" key="2">
    <source>
        <dbReference type="PROSITE" id="PS50102"/>
    </source>
</evidence>
<keyword evidence="3" id="KW-1185">Reference proteome</keyword>
<dbReference type="InterPro" id="IPR000504">
    <property type="entry name" value="RRM_dom"/>
</dbReference>
<evidence type="ECO:0000313" key="3">
    <source>
        <dbReference type="Proteomes" id="UP000887566"/>
    </source>
</evidence>
<dbReference type="FunFam" id="3.30.70.330:FF:000748">
    <property type="entry name" value="RNA Binding Motif protein homolog"/>
    <property type="match status" value="1"/>
</dbReference>
<dbReference type="PANTHER" id="PTHR45735">
    <property type="entry name" value="CLEAVAGE STIMULATION FACTOR SUBUNIT 2"/>
    <property type="match status" value="1"/>
</dbReference>
<evidence type="ECO:0000256" key="1">
    <source>
        <dbReference type="PROSITE-ProRule" id="PRU00176"/>
    </source>
</evidence>
<organism evidence="3 4">
    <name type="scientific">Plectus sambesii</name>
    <dbReference type="NCBI Taxonomy" id="2011161"/>
    <lineage>
        <taxon>Eukaryota</taxon>
        <taxon>Metazoa</taxon>
        <taxon>Ecdysozoa</taxon>
        <taxon>Nematoda</taxon>
        <taxon>Chromadorea</taxon>
        <taxon>Plectida</taxon>
        <taxon>Plectina</taxon>
        <taxon>Plectoidea</taxon>
        <taxon>Plectidae</taxon>
        <taxon>Plectus</taxon>
    </lineage>
</organism>
<dbReference type="InterPro" id="IPR012677">
    <property type="entry name" value="Nucleotide-bd_a/b_plait_sf"/>
</dbReference>
<dbReference type="WBParaSite" id="PSAMB.scaffold11463size3338.g34152.t1">
    <property type="protein sequence ID" value="PSAMB.scaffold11463size3338.g34152.t1"/>
    <property type="gene ID" value="PSAMB.scaffold11463size3338.g34152"/>
</dbReference>
<feature type="domain" description="RRM" evidence="2">
    <location>
        <begin position="9"/>
        <end position="87"/>
    </location>
</feature>
<proteinExistence type="predicted"/>
<dbReference type="InterPro" id="IPR035979">
    <property type="entry name" value="RBD_domain_sf"/>
</dbReference>
<keyword evidence="1" id="KW-0694">RNA-binding</keyword>
<dbReference type="GO" id="GO:0005847">
    <property type="term" value="C:mRNA cleavage and polyadenylation specificity factor complex"/>
    <property type="evidence" value="ECO:0007669"/>
    <property type="project" value="TreeGrafter"/>
</dbReference>
<dbReference type="PROSITE" id="PS50102">
    <property type="entry name" value="RRM"/>
    <property type="match status" value="1"/>
</dbReference>
<dbReference type="GO" id="GO:0003729">
    <property type="term" value="F:mRNA binding"/>
    <property type="evidence" value="ECO:0007669"/>
    <property type="project" value="TreeGrafter"/>
</dbReference>
<sequence length="87" mass="9561">MAQHGRSGFSLFVGNLPYHTTADELGHFFSQAGPVVNIRLVSDRETGRPKGFGFCEFESEQAAQKAISTLDGAEFNGRSIRVNWANK</sequence>
<dbReference type="Proteomes" id="UP000887566">
    <property type="component" value="Unplaced"/>
</dbReference>
<reference evidence="4" key="1">
    <citation type="submission" date="2022-11" db="UniProtKB">
        <authorList>
            <consortium name="WormBaseParasite"/>
        </authorList>
    </citation>
    <scope>IDENTIFICATION</scope>
</reference>
<dbReference type="PANTHER" id="PTHR45735:SF2">
    <property type="entry name" value="CLEAVAGE STIMULATION FACTOR SUBUNIT 2"/>
    <property type="match status" value="1"/>
</dbReference>
<dbReference type="SMART" id="SM00360">
    <property type="entry name" value="RRM"/>
    <property type="match status" value="1"/>
</dbReference>